<accession>A0A365Y1C0</accession>
<dbReference type="AlphaFoldDB" id="A0A365Y1C0"/>
<keyword evidence="2" id="KW-1185">Reference proteome</keyword>
<evidence type="ECO:0000313" key="1">
    <source>
        <dbReference type="EMBL" id="RBL91714.1"/>
    </source>
</evidence>
<organism evidence="1 2">
    <name type="scientific">Chitinophaga flava</name>
    <dbReference type="NCBI Taxonomy" id="2259036"/>
    <lineage>
        <taxon>Bacteria</taxon>
        <taxon>Pseudomonadati</taxon>
        <taxon>Bacteroidota</taxon>
        <taxon>Chitinophagia</taxon>
        <taxon>Chitinophagales</taxon>
        <taxon>Chitinophagaceae</taxon>
        <taxon>Chitinophaga</taxon>
    </lineage>
</organism>
<dbReference type="EMBL" id="QFFJ01000001">
    <property type="protein sequence ID" value="RBL91714.1"/>
    <property type="molecule type" value="Genomic_DNA"/>
</dbReference>
<reference evidence="1 2" key="1">
    <citation type="submission" date="2018-05" db="EMBL/GenBank/DDBJ databases">
        <title>Chitinophaga sp. K3CV102501T nov., isolated from isolated from a monsoon evergreen broad-leaved forest soil.</title>
        <authorList>
            <person name="Lv Y."/>
        </authorList>
    </citation>
    <scope>NUCLEOTIDE SEQUENCE [LARGE SCALE GENOMIC DNA]</scope>
    <source>
        <strain evidence="1 2">GDMCC 1.1325</strain>
    </source>
</reference>
<name>A0A365Y1C0_9BACT</name>
<dbReference type="OrthoDB" id="1431329at2"/>
<comment type="caution">
    <text evidence="1">The sequence shown here is derived from an EMBL/GenBank/DDBJ whole genome shotgun (WGS) entry which is preliminary data.</text>
</comment>
<dbReference type="RefSeq" id="WP_113614315.1">
    <property type="nucleotide sequence ID" value="NZ_QFFJ01000001.1"/>
</dbReference>
<dbReference type="Proteomes" id="UP000253410">
    <property type="component" value="Unassembled WGS sequence"/>
</dbReference>
<sequence>MVKTFIRTAQLGVLAVLFSCSRPAPLDKAGMEAYLNKSSHHLTQQSTRNGIDIGLKYMPQSLLVLQELSKNQDPAHQTVDTLQKKYASQYYFLLSFSKEGKEAIRQLGDYSLYSKMLQTLAFRMNEYVNITTASNDTVQLSDYAFQQTYGLSDANTLLLAFPAEKIKTASSFHVNIAECGFATGSERFEFKSKDIANIPELDIQNIIRQQAAK</sequence>
<evidence type="ECO:0000313" key="2">
    <source>
        <dbReference type="Proteomes" id="UP000253410"/>
    </source>
</evidence>
<proteinExistence type="predicted"/>
<protein>
    <recommendedName>
        <fullName evidence="3">Lipoprotein</fullName>
    </recommendedName>
</protein>
<dbReference type="PROSITE" id="PS51257">
    <property type="entry name" value="PROKAR_LIPOPROTEIN"/>
    <property type="match status" value="1"/>
</dbReference>
<evidence type="ECO:0008006" key="3">
    <source>
        <dbReference type="Google" id="ProtNLM"/>
    </source>
</evidence>
<gene>
    <name evidence="1" type="ORF">DF182_03660</name>
</gene>